<dbReference type="EMBL" id="DUHE01000237">
    <property type="protein sequence ID" value="HII84837.1"/>
    <property type="molecule type" value="Genomic_DNA"/>
</dbReference>
<dbReference type="Proteomes" id="UP000586031">
    <property type="component" value="Unassembled WGS sequence"/>
</dbReference>
<evidence type="ECO:0000313" key="2">
    <source>
        <dbReference type="EMBL" id="HII84837.1"/>
    </source>
</evidence>
<proteinExistence type="predicted"/>
<accession>A0A7J4TLJ0</accession>
<protein>
    <submittedName>
        <fullName evidence="2">GNAT family N-acetyltransferase</fullName>
    </submittedName>
</protein>
<comment type="caution">
    <text evidence="2">The sequence shown here is derived from an EMBL/GenBank/DDBJ whole genome shotgun (WGS) entry which is preliminary data.</text>
</comment>
<dbReference type="AlphaFoldDB" id="A0A7J4TLJ0"/>
<dbReference type="GO" id="GO:0016747">
    <property type="term" value="F:acyltransferase activity, transferring groups other than amino-acyl groups"/>
    <property type="evidence" value="ECO:0007669"/>
    <property type="project" value="InterPro"/>
</dbReference>
<keyword evidence="2" id="KW-0808">Transferase</keyword>
<evidence type="ECO:0000259" key="1">
    <source>
        <dbReference type="PROSITE" id="PS51186"/>
    </source>
</evidence>
<dbReference type="InterPro" id="IPR000182">
    <property type="entry name" value="GNAT_dom"/>
</dbReference>
<sequence>MGIVKYMETNHLSLNLIQPLWEKLNEHHRRQKSHFKDHYENFSFQERKKALLNKAKEGEMLICLAEDEDSGILVGYSVTIISAENVGEIDSVYVEGDYRLLGIGNELMKRSLGWMDKKGVNSRKVVVAAGNQEVISFYERYGFRRRSINLEMPLDHI</sequence>
<dbReference type="SUPFAM" id="SSF55729">
    <property type="entry name" value="Acyl-CoA N-acyltransferases (Nat)"/>
    <property type="match status" value="1"/>
</dbReference>
<gene>
    <name evidence="2" type="ORF">HA271_08425</name>
</gene>
<organism evidence="2 3">
    <name type="scientific">Methanobacterium subterraneum</name>
    <dbReference type="NCBI Taxonomy" id="59277"/>
    <lineage>
        <taxon>Archaea</taxon>
        <taxon>Methanobacteriati</taxon>
        <taxon>Methanobacteriota</taxon>
        <taxon>Methanomada group</taxon>
        <taxon>Methanobacteria</taxon>
        <taxon>Methanobacteriales</taxon>
        <taxon>Methanobacteriaceae</taxon>
        <taxon>Methanobacterium</taxon>
    </lineage>
</organism>
<dbReference type="Pfam" id="PF00583">
    <property type="entry name" value="Acetyltransf_1"/>
    <property type="match status" value="1"/>
</dbReference>
<reference evidence="3" key="1">
    <citation type="journal article" date="2020" name="bioRxiv">
        <title>A rank-normalized archaeal taxonomy based on genome phylogeny resolves widespread incomplete and uneven classifications.</title>
        <authorList>
            <person name="Rinke C."/>
            <person name="Chuvochina M."/>
            <person name="Mussig A.J."/>
            <person name="Chaumeil P.-A."/>
            <person name="Waite D.W."/>
            <person name="Whitman W.B."/>
            <person name="Parks D.H."/>
            <person name="Hugenholtz P."/>
        </authorList>
    </citation>
    <scope>NUCLEOTIDE SEQUENCE [LARGE SCALE GENOMIC DNA]</scope>
</reference>
<dbReference type="PROSITE" id="PS51186">
    <property type="entry name" value="GNAT"/>
    <property type="match status" value="1"/>
</dbReference>
<dbReference type="Gene3D" id="3.40.630.30">
    <property type="match status" value="1"/>
</dbReference>
<dbReference type="CDD" id="cd04301">
    <property type="entry name" value="NAT_SF"/>
    <property type="match status" value="1"/>
</dbReference>
<evidence type="ECO:0000313" key="3">
    <source>
        <dbReference type="Proteomes" id="UP000586031"/>
    </source>
</evidence>
<feature type="domain" description="N-acetyltransferase" evidence="1">
    <location>
        <begin position="4"/>
        <end position="157"/>
    </location>
</feature>
<name>A0A7J4TLJ0_9EURY</name>
<dbReference type="InterPro" id="IPR016181">
    <property type="entry name" value="Acyl_CoA_acyltransferase"/>
</dbReference>